<reference evidence="2 3" key="1">
    <citation type="journal article" date="2018" name="BMC Genomics">
        <title>The genome of Naegleria lovaniensis, the basis for a comparative approach to unravel pathogenicity factors of the human pathogenic amoeba N. fowleri.</title>
        <authorList>
            <person name="Liechti N."/>
            <person name="Schurch N."/>
            <person name="Bruggmann R."/>
            <person name="Wittwer M."/>
        </authorList>
    </citation>
    <scope>NUCLEOTIDE SEQUENCE [LARGE SCALE GENOMIC DNA]</scope>
    <source>
        <strain evidence="2 3">ATCC 30569</strain>
    </source>
</reference>
<dbReference type="GO" id="GO:0008757">
    <property type="term" value="F:S-adenosylmethionine-dependent methyltransferase activity"/>
    <property type="evidence" value="ECO:0007669"/>
    <property type="project" value="InterPro"/>
</dbReference>
<dbReference type="Gene3D" id="3.40.50.150">
    <property type="entry name" value="Vaccinia Virus protein VP39"/>
    <property type="match status" value="1"/>
</dbReference>
<proteinExistence type="predicted"/>
<dbReference type="PANTHER" id="PTHR45036:SF1">
    <property type="entry name" value="METHYLTRANSFERASE LIKE 7A"/>
    <property type="match status" value="1"/>
</dbReference>
<dbReference type="GeneID" id="68096113"/>
<gene>
    <name evidence="2" type="ORF">C9374_003658</name>
</gene>
<accession>A0AA88KSQ5</accession>
<organism evidence="2 3">
    <name type="scientific">Naegleria lovaniensis</name>
    <name type="common">Amoeba</name>
    <dbReference type="NCBI Taxonomy" id="51637"/>
    <lineage>
        <taxon>Eukaryota</taxon>
        <taxon>Discoba</taxon>
        <taxon>Heterolobosea</taxon>
        <taxon>Tetramitia</taxon>
        <taxon>Eutetramitia</taxon>
        <taxon>Vahlkampfiidae</taxon>
        <taxon>Naegleria</taxon>
    </lineage>
</organism>
<dbReference type="PANTHER" id="PTHR45036">
    <property type="entry name" value="METHYLTRANSFERASE LIKE 7B"/>
    <property type="match status" value="1"/>
</dbReference>
<evidence type="ECO:0000313" key="3">
    <source>
        <dbReference type="Proteomes" id="UP000816034"/>
    </source>
</evidence>
<dbReference type="RefSeq" id="XP_044555788.1">
    <property type="nucleotide sequence ID" value="XM_044693210.1"/>
</dbReference>
<sequence>MSLIEWLFGVKKFDLIAPFYDNVLSFIEKNTLSQLRRRFVPMVEGEVLDLAVGTGHNLTFYPLHKISKVCMIDLSNGMLSKAREKIENDENLKSQSEKFDLVQGPCESMPFNDEQFDVILSIDVMCSVDDQKKTLDEAYRVLKRGGKAIFVEHFKTGHFWYDLLLRLVTLITMPLVGASMVRETDKSIENSQFNVEKEER</sequence>
<dbReference type="AlphaFoldDB" id="A0AA88KSQ5"/>
<dbReference type="CDD" id="cd02440">
    <property type="entry name" value="AdoMet_MTases"/>
    <property type="match status" value="1"/>
</dbReference>
<dbReference type="InterPro" id="IPR052356">
    <property type="entry name" value="Thiol_S-MT"/>
</dbReference>
<dbReference type="InterPro" id="IPR029063">
    <property type="entry name" value="SAM-dependent_MTases_sf"/>
</dbReference>
<dbReference type="Proteomes" id="UP000816034">
    <property type="component" value="Unassembled WGS sequence"/>
</dbReference>
<evidence type="ECO:0000259" key="1">
    <source>
        <dbReference type="Pfam" id="PF08241"/>
    </source>
</evidence>
<keyword evidence="3" id="KW-1185">Reference proteome</keyword>
<evidence type="ECO:0000313" key="2">
    <source>
        <dbReference type="EMBL" id="KAG2393894.1"/>
    </source>
</evidence>
<dbReference type="SUPFAM" id="SSF53335">
    <property type="entry name" value="S-adenosyl-L-methionine-dependent methyltransferases"/>
    <property type="match status" value="1"/>
</dbReference>
<dbReference type="InterPro" id="IPR013216">
    <property type="entry name" value="Methyltransf_11"/>
</dbReference>
<dbReference type="EMBL" id="PYSW02000001">
    <property type="protein sequence ID" value="KAG2393894.1"/>
    <property type="molecule type" value="Genomic_DNA"/>
</dbReference>
<protein>
    <recommendedName>
        <fullName evidence="1">Methyltransferase type 11 domain-containing protein</fullName>
    </recommendedName>
</protein>
<name>A0AA88KSQ5_NAELO</name>
<comment type="caution">
    <text evidence="2">The sequence shown here is derived from an EMBL/GenBank/DDBJ whole genome shotgun (WGS) entry which is preliminary data.</text>
</comment>
<dbReference type="Pfam" id="PF08241">
    <property type="entry name" value="Methyltransf_11"/>
    <property type="match status" value="1"/>
</dbReference>
<feature type="domain" description="Methyltransferase type 11" evidence="1">
    <location>
        <begin position="48"/>
        <end position="150"/>
    </location>
</feature>